<dbReference type="Pfam" id="PF01252">
    <property type="entry name" value="Peptidase_A8"/>
    <property type="match status" value="1"/>
</dbReference>
<feature type="active site" evidence="9">
    <location>
        <position position="168"/>
    </location>
</feature>
<evidence type="ECO:0000256" key="11">
    <source>
        <dbReference type="SAM" id="MobiDB-lite"/>
    </source>
</evidence>
<evidence type="ECO:0000256" key="8">
    <source>
        <dbReference type="ARBA" id="ARBA00023136"/>
    </source>
</evidence>
<evidence type="ECO:0000256" key="3">
    <source>
        <dbReference type="ARBA" id="ARBA00022670"/>
    </source>
</evidence>
<sequence length="189" mass="21655">MTEPTETPPPQIYPPTNGGRPRTRWERIRAYRLLWIIGLILFAFDLLTKLWIVRHIPFDPYHDHGAHQDITIIPGFFYLIHVGNTGAAWSILSGKSTLLAMLALGTLVAIFFWRRTLGLHIRRIQLSFGLLCGGIVGNLVDRLAYGHVVDFLDFHFGNYIYPTFNIADCGICIGVILYLWHSWRAPELR</sequence>
<dbReference type="Proteomes" id="UP000217265">
    <property type="component" value="Chromosome"/>
</dbReference>
<dbReference type="InterPro" id="IPR001872">
    <property type="entry name" value="Peptidase_A8"/>
</dbReference>
<organism evidence="12 13">
    <name type="scientific">Nibricoccus aquaticus</name>
    <dbReference type="NCBI Taxonomy" id="2576891"/>
    <lineage>
        <taxon>Bacteria</taxon>
        <taxon>Pseudomonadati</taxon>
        <taxon>Verrucomicrobiota</taxon>
        <taxon>Opitutia</taxon>
        <taxon>Opitutales</taxon>
        <taxon>Opitutaceae</taxon>
        <taxon>Nibricoccus</taxon>
    </lineage>
</organism>
<feature type="transmembrane region" description="Helical" evidence="9">
    <location>
        <begin position="124"/>
        <end position="140"/>
    </location>
</feature>
<keyword evidence="13" id="KW-1185">Reference proteome</keyword>
<dbReference type="AlphaFoldDB" id="A0A290QI96"/>
<reference evidence="12 13" key="1">
    <citation type="submission" date="2017-09" db="EMBL/GenBank/DDBJ databases">
        <title>Complete genome sequence of Verrucomicrobial strain HZ-65, isolated from freshwater.</title>
        <authorList>
            <person name="Choi A."/>
        </authorList>
    </citation>
    <scope>NUCLEOTIDE SEQUENCE [LARGE SCALE GENOMIC DNA]</scope>
    <source>
        <strain evidence="12 13">HZ-65</strain>
    </source>
</reference>
<evidence type="ECO:0000256" key="2">
    <source>
        <dbReference type="ARBA" id="ARBA00022475"/>
    </source>
</evidence>
<evidence type="ECO:0000256" key="10">
    <source>
        <dbReference type="RuleBase" id="RU004181"/>
    </source>
</evidence>
<comment type="similarity">
    <text evidence="1 9 10">Belongs to the peptidase A8 family.</text>
</comment>
<comment type="subcellular location">
    <subcellularLocation>
        <location evidence="9">Cell membrane</location>
        <topology evidence="9">Multi-pass membrane protein</topology>
    </subcellularLocation>
</comment>
<evidence type="ECO:0000256" key="4">
    <source>
        <dbReference type="ARBA" id="ARBA00022692"/>
    </source>
</evidence>
<comment type="function">
    <text evidence="9">This protein specifically catalyzes the removal of signal peptides from prolipoproteins.</text>
</comment>
<dbReference type="RefSeq" id="WP_096056689.1">
    <property type="nucleotide sequence ID" value="NZ_CP023344.1"/>
</dbReference>
<dbReference type="EC" id="3.4.23.36" evidence="9"/>
<dbReference type="NCBIfam" id="TIGR00077">
    <property type="entry name" value="lspA"/>
    <property type="match status" value="1"/>
</dbReference>
<keyword evidence="4 9" id="KW-0812">Transmembrane</keyword>
<name>A0A290QI96_9BACT</name>
<evidence type="ECO:0000313" key="13">
    <source>
        <dbReference type="Proteomes" id="UP000217265"/>
    </source>
</evidence>
<keyword evidence="2 9" id="KW-1003">Cell membrane</keyword>
<comment type="catalytic activity">
    <reaction evidence="9">
        <text>Release of signal peptides from bacterial membrane prolipoproteins. Hydrolyzes -Xaa-Yaa-Zaa-|-(S,diacylglyceryl)Cys-, in which Xaa is hydrophobic (preferably Leu), and Yaa (Ala or Ser) and Zaa (Gly or Ala) have small, neutral side chains.</text>
        <dbReference type="EC" id="3.4.23.36"/>
    </reaction>
</comment>
<dbReference type="PRINTS" id="PR00781">
    <property type="entry name" value="LIPOSIGPTASE"/>
</dbReference>
<evidence type="ECO:0000256" key="5">
    <source>
        <dbReference type="ARBA" id="ARBA00022750"/>
    </source>
</evidence>
<dbReference type="GO" id="GO:0005886">
    <property type="term" value="C:plasma membrane"/>
    <property type="evidence" value="ECO:0007669"/>
    <property type="project" value="UniProtKB-SubCell"/>
</dbReference>
<dbReference type="KEGG" id="vbh:CMV30_14420"/>
<proteinExistence type="inferred from homology"/>
<evidence type="ECO:0000256" key="9">
    <source>
        <dbReference type="HAMAP-Rule" id="MF_00161"/>
    </source>
</evidence>
<feature type="compositionally biased region" description="Pro residues" evidence="11">
    <location>
        <begin position="1"/>
        <end position="13"/>
    </location>
</feature>
<dbReference type="PANTHER" id="PTHR33695">
    <property type="entry name" value="LIPOPROTEIN SIGNAL PEPTIDASE"/>
    <property type="match status" value="1"/>
</dbReference>
<keyword evidence="3 9" id="KW-0645">Protease</keyword>
<accession>A0A290QI96</accession>
<evidence type="ECO:0000256" key="6">
    <source>
        <dbReference type="ARBA" id="ARBA00022801"/>
    </source>
</evidence>
<feature type="transmembrane region" description="Helical" evidence="9">
    <location>
        <begin position="87"/>
        <end position="112"/>
    </location>
</feature>
<gene>
    <name evidence="9 12" type="primary">lspA</name>
    <name evidence="12" type="ORF">CMV30_14420</name>
</gene>
<evidence type="ECO:0000256" key="7">
    <source>
        <dbReference type="ARBA" id="ARBA00022989"/>
    </source>
</evidence>
<evidence type="ECO:0000256" key="1">
    <source>
        <dbReference type="ARBA" id="ARBA00006139"/>
    </source>
</evidence>
<dbReference type="PANTHER" id="PTHR33695:SF1">
    <property type="entry name" value="LIPOPROTEIN SIGNAL PEPTIDASE"/>
    <property type="match status" value="1"/>
</dbReference>
<comment type="pathway">
    <text evidence="9">Protein modification; lipoprotein biosynthesis (signal peptide cleavage).</text>
</comment>
<feature type="transmembrane region" description="Helical" evidence="9">
    <location>
        <begin position="30"/>
        <end position="52"/>
    </location>
</feature>
<dbReference type="GO" id="GO:0006508">
    <property type="term" value="P:proteolysis"/>
    <property type="evidence" value="ECO:0007669"/>
    <property type="project" value="UniProtKB-KW"/>
</dbReference>
<evidence type="ECO:0000313" key="12">
    <source>
        <dbReference type="EMBL" id="ATC65058.1"/>
    </source>
</evidence>
<feature type="region of interest" description="Disordered" evidence="11">
    <location>
        <begin position="1"/>
        <end position="21"/>
    </location>
</feature>
<protein>
    <recommendedName>
        <fullName evidence="9">Lipoprotein signal peptidase</fullName>
        <ecNumber evidence="9">3.4.23.36</ecNumber>
    </recommendedName>
    <alternativeName>
        <fullName evidence="9">Prolipoprotein signal peptidase</fullName>
    </alternativeName>
    <alternativeName>
        <fullName evidence="9">Signal peptidase II</fullName>
        <shortName evidence="9">SPase II</shortName>
    </alternativeName>
</protein>
<dbReference type="EMBL" id="CP023344">
    <property type="protein sequence ID" value="ATC65058.1"/>
    <property type="molecule type" value="Genomic_DNA"/>
</dbReference>
<dbReference type="UniPathway" id="UPA00665"/>
<dbReference type="OrthoDB" id="9810259at2"/>
<keyword evidence="7 9" id="KW-1133">Transmembrane helix</keyword>
<feature type="transmembrane region" description="Helical" evidence="9">
    <location>
        <begin position="160"/>
        <end position="180"/>
    </location>
</feature>
<keyword evidence="6 9" id="KW-0378">Hydrolase</keyword>
<feature type="active site" evidence="9">
    <location>
        <position position="150"/>
    </location>
</feature>
<keyword evidence="5 9" id="KW-0064">Aspartyl protease</keyword>
<keyword evidence="8 9" id="KW-0472">Membrane</keyword>
<dbReference type="GO" id="GO:0004190">
    <property type="term" value="F:aspartic-type endopeptidase activity"/>
    <property type="evidence" value="ECO:0007669"/>
    <property type="project" value="UniProtKB-UniRule"/>
</dbReference>
<dbReference type="HAMAP" id="MF_00161">
    <property type="entry name" value="LspA"/>
    <property type="match status" value="1"/>
</dbReference>